<keyword evidence="7" id="KW-0687">Ribonucleoprotein</keyword>
<protein>
    <recommendedName>
        <fullName evidence="8">Large ribosomal subunit protein mL67</fullName>
    </recommendedName>
</protein>
<dbReference type="EMBL" id="NKUJ01000438">
    <property type="protein sequence ID" value="RMJ05095.1"/>
    <property type="molecule type" value="Genomic_DNA"/>
</dbReference>
<evidence type="ECO:0000256" key="2">
    <source>
        <dbReference type="ARBA" id="ARBA00010741"/>
    </source>
</evidence>
<evidence type="ECO:0000313" key="10">
    <source>
        <dbReference type="EMBL" id="RMJ05095.1"/>
    </source>
</evidence>
<dbReference type="PANTHER" id="PTHR28184:SF1">
    <property type="entry name" value="LARGE RIBOSOMAL SUBUNIT PROTEIN ML67"/>
    <property type="match status" value="1"/>
</dbReference>
<dbReference type="AlphaFoldDB" id="A0A3M2RJM8"/>
<evidence type="ECO:0000313" key="11">
    <source>
        <dbReference type="Proteomes" id="UP000277212"/>
    </source>
</evidence>
<evidence type="ECO:0000256" key="8">
    <source>
        <dbReference type="ARBA" id="ARBA00035185"/>
    </source>
</evidence>
<keyword evidence="4" id="KW-0805">Transcription regulation</keyword>
<comment type="similarity">
    <text evidence="2">Belongs to the mitochondrion-specific ribosomal protein mL67 family.</text>
</comment>
<dbReference type="OrthoDB" id="5333655at2759"/>
<feature type="compositionally biased region" description="Basic and acidic residues" evidence="9">
    <location>
        <begin position="252"/>
        <end position="261"/>
    </location>
</feature>
<comment type="caution">
    <text evidence="10">The sequence shown here is derived from an EMBL/GenBank/DDBJ whole genome shotgun (WGS) entry which is preliminary data.</text>
</comment>
<reference evidence="10 11" key="1">
    <citation type="submission" date="2017-06" db="EMBL/GenBank/DDBJ databases">
        <title>Comparative genomic analysis of Ambrosia Fusariam Clade fungi.</title>
        <authorList>
            <person name="Stajich J.E."/>
            <person name="Carrillo J."/>
            <person name="Kijimoto T."/>
            <person name="Eskalen A."/>
            <person name="O'Donnell K."/>
            <person name="Kasson M."/>
        </authorList>
    </citation>
    <scope>NUCLEOTIDE SEQUENCE [LARGE SCALE GENOMIC DNA]</scope>
    <source>
        <strain evidence="10">UCR3666</strain>
    </source>
</reference>
<evidence type="ECO:0000256" key="3">
    <source>
        <dbReference type="ARBA" id="ARBA00022980"/>
    </source>
</evidence>
<organism evidence="10 11">
    <name type="scientific">Fusarium kuroshium</name>
    <dbReference type="NCBI Taxonomy" id="2010991"/>
    <lineage>
        <taxon>Eukaryota</taxon>
        <taxon>Fungi</taxon>
        <taxon>Dikarya</taxon>
        <taxon>Ascomycota</taxon>
        <taxon>Pezizomycotina</taxon>
        <taxon>Sordariomycetes</taxon>
        <taxon>Hypocreomycetidae</taxon>
        <taxon>Hypocreales</taxon>
        <taxon>Nectriaceae</taxon>
        <taxon>Fusarium</taxon>
        <taxon>Fusarium solani species complex</taxon>
    </lineage>
</organism>
<dbReference type="GO" id="GO:0005739">
    <property type="term" value="C:mitochondrion"/>
    <property type="evidence" value="ECO:0007669"/>
    <property type="project" value="UniProtKB-SubCell"/>
</dbReference>
<keyword evidence="3" id="KW-0689">Ribosomal protein</keyword>
<dbReference type="GO" id="GO:0000150">
    <property type="term" value="F:DNA strand exchange activity"/>
    <property type="evidence" value="ECO:0007669"/>
    <property type="project" value="InterPro"/>
</dbReference>
<evidence type="ECO:0000256" key="1">
    <source>
        <dbReference type="ARBA" id="ARBA00004173"/>
    </source>
</evidence>
<dbReference type="GO" id="GO:0005840">
    <property type="term" value="C:ribosome"/>
    <property type="evidence" value="ECO:0007669"/>
    <property type="project" value="UniProtKB-KW"/>
</dbReference>
<name>A0A3M2RJM8_9HYPO</name>
<dbReference type="InterPro" id="IPR024629">
    <property type="entry name" value="Ribosomal_mL67"/>
</dbReference>
<keyword evidence="6" id="KW-0804">Transcription</keyword>
<evidence type="ECO:0000256" key="6">
    <source>
        <dbReference type="ARBA" id="ARBA00023163"/>
    </source>
</evidence>
<dbReference type="STRING" id="2010991.A0A3M2RJM8"/>
<comment type="subcellular location">
    <subcellularLocation>
        <location evidence="1">Mitochondrion</location>
    </subcellularLocation>
</comment>
<keyword evidence="5" id="KW-0496">Mitochondrion</keyword>
<evidence type="ECO:0000256" key="4">
    <source>
        <dbReference type="ARBA" id="ARBA00023015"/>
    </source>
</evidence>
<sequence>MKPAQGVSLGQLPSYVRICVRQAHSGRPRRANTGFVGPEGHGEHIWVFGHRRTEQIIYSFDEKLDGFHDLKQLPFNGKKTKPAKLRKDYWSPFARISFPEGQGSAGRSVFQKLRELKHLHEVAWDNEFRYKRPEEFTAADRKRIAEEEKKGNPGYRPIRTKQERGIALNAQKPNSVADMAAVLSGLGRGNKIVTNEAAEGQEQKLLDVTVSWANDQDREYAEKWSGNVTHELFENPTYFSEKTPEATVEAEEPPKEEKKEAAPSGDAPVPEAEVVAPKAQ</sequence>
<keyword evidence="11" id="KW-1185">Reference proteome</keyword>
<evidence type="ECO:0000256" key="9">
    <source>
        <dbReference type="SAM" id="MobiDB-lite"/>
    </source>
</evidence>
<dbReference type="PANTHER" id="PTHR28184">
    <property type="entry name" value="MITOCHONDRIAL HOMOLOGOUS RECOMBINATION PROTEIN 1"/>
    <property type="match status" value="1"/>
</dbReference>
<dbReference type="GO" id="GO:1990904">
    <property type="term" value="C:ribonucleoprotein complex"/>
    <property type="evidence" value="ECO:0007669"/>
    <property type="project" value="UniProtKB-KW"/>
</dbReference>
<dbReference type="GO" id="GO:0003697">
    <property type="term" value="F:single-stranded DNA binding"/>
    <property type="evidence" value="ECO:0007669"/>
    <property type="project" value="InterPro"/>
</dbReference>
<dbReference type="GO" id="GO:0003735">
    <property type="term" value="F:structural constituent of ribosome"/>
    <property type="evidence" value="ECO:0007669"/>
    <property type="project" value="TreeGrafter"/>
</dbReference>
<feature type="region of interest" description="Disordered" evidence="9">
    <location>
        <begin position="233"/>
        <end position="280"/>
    </location>
</feature>
<dbReference type="Proteomes" id="UP000277212">
    <property type="component" value="Unassembled WGS sequence"/>
</dbReference>
<accession>A0A3M2RJM8</accession>
<proteinExistence type="inferred from homology"/>
<evidence type="ECO:0000256" key="5">
    <source>
        <dbReference type="ARBA" id="ARBA00023128"/>
    </source>
</evidence>
<dbReference type="Pfam" id="PF12829">
    <property type="entry name" value="Mhr1"/>
    <property type="match status" value="1"/>
</dbReference>
<evidence type="ECO:0000256" key="7">
    <source>
        <dbReference type="ARBA" id="ARBA00023274"/>
    </source>
</evidence>
<gene>
    <name evidence="10" type="ORF">CDV36_014231</name>
</gene>